<evidence type="ECO:0000313" key="2">
    <source>
        <dbReference type="EMBL" id="AIF21910.1"/>
    </source>
</evidence>
<organism evidence="2">
    <name type="scientific">uncultured marine group II/III euryarchaeote SAT1000_06_E06</name>
    <dbReference type="NCBI Taxonomy" id="1456554"/>
    <lineage>
        <taxon>Archaea</taxon>
        <taxon>Methanobacteriati</taxon>
        <taxon>Methanobacteriota</taxon>
        <taxon>environmental samples</taxon>
    </lineage>
</organism>
<name>A0A075I269_9EURY</name>
<reference evidence="2" key="1">
    <citation type="journal article" date="2014" name="Genome Biol. Evol.">
        <title>Pangenome evidence for extensive interdomain horizontal transfer affecting lineage core and shell genes in uncultured planktonic thaumarchaeota and euryarchaeota.</title>
        <authorList>
            <person name="Deschamps P."/>
            <person name="Zivanovic Y."/>
            <person name="Moreira D."/>
            <person name="Rodriguez-Valera F."/>
            <person name="Lopez-Garcia P."/>
        </authorList>
    </citation>
    <scope>NUCLEOTIDE SEQUENCE</scope>
</reference>
<sequence>MTSTLAGCTGGDPDGEEIDDNPIVGDWYMAESLELEINQDGTVWSSPDENGSWSTEGDYLHLYFENGPHTFRFTIEGGWLWLTNSGVDGCIVFAPEMINEDEFEDRKPQILEEGNLEGLCG</sequence>
<proteinExistence type="predicted"/>
<dbReference type="EMBL" id="KF901200">
    <property type="protein sequence ID" value="AIF21910.1"/>
    <property type="molecule type" value="Genomic_DNA"/>
</dbReference>
<feature type="region of interest" description="Disordered" evidence="1">
    <location>
        <begin position="1"/>
        <end position="21"/>
    </location>
</feature>
<evidence type="ECO:0008006" key="3">
    <source>
        <dbReference type="Google" id="ProtNLM"/>
    </source>
</evidence>
<accession>A0A075I269</accession>
<protein>
    <recommendedName>
        <fullName evidence="3">Lipocalin-like domain-containing protein</fullName>
    </recommendedName>
</protein>
<evidence type="ECO:0000256" key="1">
    <source>
        <dbReference type="SAM" id="MobiDB-lite"/>
    </source>
</evidence>
<dbReference type="AlphaFoldDB" id="A0A075I269"/>